<feature type="non-terminal residue" evidence="2">
    <location>
        <position position="1"/>
    </location>
</feature>
<feature type="compositionally biased region" description="Basic residues" evidence="1">
    <location>
        <begin position="7"/>
        <end position="42"/>
    </location>
</feature>
<feature type="region of interest" description="Disordered" evidence="1">
    <location>
        <begin position="1"/>
        <end position="42"/>
    </location>
</feature>
<evidence type="ECO:0000313" key="2">
    <source>
        <dbReference type="EMBL" id="CAA9375046.1"/>
    </source>
</evidence>
<protein>
    <submittedName>
        <fullName evidence="2">Sortase (Surface protein transpeptidase)</fullName>
    </submittedName>
</protein>
<dbReference type="EMBL" id="CADCUP010000034">
    <property type="protein sequence ID" value="CAA9375046.1"/>
    <property type="molecule type" value="Genomic_DNA"/>
</dbReference>
<accession>A0A6J4N1C1</accession>
<feature type="non-terminal residue" evidence="2">
    <location>
        <position position="42"/>
    </location>
</feature>
<gene>
    <name evidence="2" type="ORF">AVDCRST_MAG06-406</name>
</gene>
<evidence type="ECO:0000256" key="1">
    <source>
        <dbReference type="SAM" id="MobiDB-lite"/>
    </source>
</evidence>
<proteinExistence type="predicted"/>
<name>A0A6J4N1C1_9ACTN</name>
<organism evidence="2">
    <name type="scientific">uncultured Nocardioides sp</name>
    <dbReference type="NCBI Taxonomy" id="198441"/>
    <lineage>
        <taxon>Bacteria</taxon>
        <taxon>Bacillati</taxon>
        <taxon>Actinomycetota</taxon>
        <taxon>Actinomycetes</taxon>
        <taxon>Propionibacteriales</taxon>
        <taxon>Nocardioidaceae</taxon>
        <taxon>Nocardioides</taxon>
        <taxon>environmental samples</taxon>
    </lineage>
</organism>
<sequence length="42" mass="5172">DHPVDVRHHRGPRRRQLLVRRVRQPRAPHRQDRRARRQPPGV</sequence>
<dbReference type="AlphaFoldDB" id="A0A6J4N1C1"/>
<reference evidence="2" key="1">
    <citation type="submission" date="2020-02" db="EMBL/GenBank/DDBJ databases">
        <authorList>
            <person name="Meier V. D."/>
        </authorList>
    </citation>
    <scope>NUCLEOTIDE SEQUENCE</scope>
    <source>
        <strain evidence="2">AVDCRST_MAG06</strain>
    </source>
</reference>